<keyword evidence="3" id="KW-0813">Transport</keyword>
<dbReference type="GO" id="GO:1904263">
    <property type="term" value="P:positive regulation of TORC1 signaling"/>
    <property type="evidence" value="ECO:0007669"/>
    <property type="project" value="TreeGrafter"/>
</dbReference>
<dbReference type="PANTHER" id="PTHR11024">
    <property type="entry name" value="NUCLEAR PORE COMPLEX PROTEIN SEC13 / SEH1 FAMILY MEMBER"/>
    <property type="match status" value="1"/>
</dbReference>
<dbReference type="InterPro" id="IPR001680">
    <property type="entry name" value="WD40_rpt"/>
</dbReference>
<keyword evidence="8" id="KW-0811">Translocation</keyword>
<keyword evidence="13" id="KW-1185">Reference proteome</keyword>
<evidence type="ECO:0000256" key="9">
    <source>
        <dbReference type="ARBA" id="ARBA00023132"/>
    </source>
</evidence>
<dbReference type="PROSITE" id="PS50082">
    <property type="entry name" value="WD_REPEATS_2"/>
    <property type="match status" value="1"/>
</dbReference>
<dbReference type="GO" id="GO:0034198">
    <property type="term" value="P:cellular response to amino acid starvation"/>
    <property type="evidence" value="ECO:0007669"/>
    <property type="project" value="TreeGrafter"/>
</dbReference>
<evidence type="ECO:0000256" key="8">
    <source>
        <dbReference type="ARBA" id="ARBA00023010"/>
    </source>
</evidence>
<dbReference type="Pfam" id="PF00400">
    <property type="entry name" value="WD40"/>
    <property type="match status" value="2"/>
</dbReference>
<keyword evidence="10" id="KW-0539">Nucleus</keyword>
<dbReference type="InterPro" id="IPR036322">
    <property type="entry name" value="WD40_repeat_dom_sf"/>
</dbReference>
<evidence type="ECO:0000313" key="12">
    <source>
        <dbReference type="EMBL" id="KAK0511422.1"/>
    </source>
</evidence>
<evidence type="ECO:0000256" key="6">
    <source>
        <dbReference type="ARBA" id="ARBA00022816"/>
    </source>
</evidence>
<dbReference type="InterPro" id="IPR037363">
    <property type="entry name" value="Sec13/Seh1_fam"/>
</dbReference>
<dbReference type="SMART" id="SM00320">
    <property type="entry name" value="WD40"/>
    <property type="match status" value="4"/>
</dbReference>
<dbReference type="GO" id="GO:0031080">
    <property type="term" value="C:nuclear pore outer ring"/>
    <property type="evidence" value="ECO:0007669"/>
    <property type="project" value="TreeGrafter"/>
</dbReference>
<keyword evidence="6" id="KW-0509">mRNA transport</keyword>
<evidence type="ECO:0000256" key="7">
    <source>
        <dbReference type="ARBA" id="ARBA00022927"/>
    </source>
</evidence>
<evidence type="ECO:0000256" key="3">
    <source>
        <dbReference type="ARBA" id="ARBA00022448"/>
    </source>
</evidence>
<keyword evidence="5" id="KW-0677">Repeat</keyword>
<dbReference type="Proteomes" id="UP001166286">
    <property type="component" value="Unassembled WGS sequence"/>
</dbReference>
<accession>A0AA39V0X3</accession>
<dbReference type="GO" id="GO:0015031">
    <property type="term" value="P:protein transport"/>
    <property type="evidence" value="ECO:0007669"/>
    <property type="project" value="UniProtKB-KW"/>
</dbReference>
<feature type="repeat" description="WD" evidence="11">
    <location>
        <begin position="66"/>
        <end position="99"/>
    </location>
</feature>
<dbReference type="InterPro" id="IPR015943">
    <property type="entry name" value="WD40/YVTN_repeat-like_dom_sf"/>
</dbReference>
<evidence type="ECO:0000256" key="10">
    <source>
        <dbReference type="ARBA" id="ARBA00023242"/>
    </source>
</evidence>
<dbReference type="EMBL" id="JAFEKC020000013">
    <property type="protein sequence ID" value="KAK0511422.1"/>
    <property type="molecule type" value="Genomic_DNA"/>
</dbReference>
<comment type="subcellular location">
    <subcellularLocation>
        <location evidence="1">Nucleus</location>
        <location evidence="1">Nuclear pore complex</location>
    </subcellularLocation>
</comment>
<keyword evidence="4 11" id="KW-0853">WD repeat</keyword>
<comment type="caution">
    <text evidence="12">The sequence shown here is derived from an EMBL/GenBank/DDBJ whole genome shotgun (WGS) entry which is preliminary data.</text>
</comment>
<dbReference type="GO" id="GO:0005198">
    <property type="term" value="F:structural molecule activity"/>
    <property type="evidence" value="ECO:0007669"/>
    <property type="project" value="InterPro"/>
</dbReference>
<evidence type="ECO:0008006" key="14">
    <source>
        <dbReference type="Google" id="ProtNLM"/>
    </source>
</evidence>
<dbReference type="PANTHER" id="PTHR11024:SF3">
    <property type="entry name" value="NUCLEOPORIN SEH1"/>
    <property type="match status" value="1"/>
</dbReference>
<organism evidence="12 13">
    <name type="scientific">Cladonia borealis</name>
    <dbReference type="NCBI Taxonomy" id="184061"/>
    <lineage>
        <taxon>Eukaryota</taxon>
        <taxon>Fungi</taxon>
        <taxon>Dikarya</taxon>
        <taxon>Ascomycota</taxon>
        <taxon>Pezizomycotina</taxon>
        <taxon>Lecanoromycetes</taxon>
        <taxon>OSLEUM clade</taxon>
        <taxon>Lecanoromycetidae</taxon>
        <taxon>Lecanorales</taxon>
        <taxon>Lecanorineae</taxon>
        <taxon>Cladoniaceae</taxon>
        <taxon>Cladonia</taxon>
    </lineage>
</organism>
<dbReference type="GO" id="GO:0051028">
    <property type="term" value="P:mRNA transport"/>
    <property type="evidence" value="ECO:0007669"/>
    <property type="project" value="UniProtKB-KW"/>
</dbReference>
<proteinExistence type="inferred from homology"/>
<reference evidence="12" key="1">
    <citation type="submission" date="2023-03" db="EMBL/GenBank/DDBJ databases">
        <title>Complete genome of Cladonia borealis.</title>
        <authorList>
            <person name="Park H."/>
        </authorList>
    </citation>
    <scope>NUCLEOTIDE SEQUENCE</scope>
    <source>
        <strain evidence="12">ANT050790</strain>
    </source>
</reference>
<protein>
    <recommendedName>
        <fullName evidence="14">Nuclear pore protein</fullName>
    </recommendedName>
</protein>
<comment type="similarity">
    <text evidence="2">Belongs to the WD repeat SEC13 family.</text>
</comment>
<sequence>MDEIDSAESLESAKNGFQSFEHAAADIVLAASFNSSGTRIALCSADHKIRVYDIDGEDSWILTDAWRGHDAEILDIQWLPSLLGQFFATIGSDSKFKLWREDHSHLSKSGRRFRCIFSQSPPNHVSYVSFGSKAIKHDTYLAMITHDGLLSLLEPVDAESLTSWSQIDTINPFGHHPRGTEARFRLSFQQSEGPCSNALLAGIGLRTLSLAVSAMNNIKIFRALKPDESSSSSEGNYQFYEMHDMHTDTALINEIAWAPGCLRPFDVIAAACDDGTVRIFEVDTPHESDGSFSMRIPVAKPPPLQALGPPKGGASFTARNAPSGIGAGLAGMSRDTAARRGMAHEVKHESRQVAVLAPDEPAPVWKVRWLHDGSALASTGDNGKVHLWRESLSGEWIEFAETEPA</sequence>
<name>A0AA39V0X3_9LECA</name>
<evidence type="ECO:0000313" key="13">
    <source>
        <dbReference type="Proteomes" id="UP001166286"/>
    </source>
</evidence>
<evidence type="ECO:0000256" key="11">
    <source>
        <dbReference type="PROSITE-ProRule" id="PRU00221"/>
    </source>
</evidence>
<gene>
    <name evidence="12" type="ORF">JMJ35_005995</name>
</gene>
<dbReference type="Gene3D" id="2.130.10.10">
    <property type="entry name" value="YVTN repeat-like/Quinoprotein amine dehydrogenase"/>
    <property type="match status" value="1"/>
</dbReference>
<dbReference type="SUPFAM" id="SSF50978">
    <property type="entry name" value="WD40 repeat-like"/>
    <property type="match status" value="1"/>
</dbReference>
<dbReference type="AlphaFoldDB" id="A0AA39V0X3"/>
<keyword evidence="9" id="KW-0906">Nuclear pore complex</keyword>
<evidence type="ECO:0000256" key="5">
    <source>
        <dbReference type="ARBA" id="ARBA00022737"/>
    </source>
</evidence>
<dbReference type="GO" id="GO:0035859">
    <property type="term" value="C:Seh1-associated complex"/>
    <property type="evidence" value="ECO:0007669"/>
    <property type="project" value="TreeGrafter"/>
</dbReference>
<evidence type="ECO:0000256" key="2">
    <source>
        <dbReference type="ARBA" id="ARBA00010102"/>
    </source>
</evidence>
<evidence type="ECO:0000256" key="1">
    <source>
        <dbReference type="ARBA" id="ARBA00004567"/>
    </source>
</evidence>
<evidence type="ECO:0000256" key="4">
    <source>
        <dbReference type="ARBA" id="ARBA00022574"/>
    </source>
</evidence>
<keyword evidence="7" id="KW-0653">Protein transport</keyword>